<reference evidence="9 10" key="1">
    <citation type="submission" date="2018-10" db="EMBL/GenBank/DDBJ databases">
        <title>Isolation, diversity and antifungal activity of actinobacteria from wheat.</title>
        <authorList>
            <person name="Han C."/>
        </authorList>
    </citation>
    <scope>NUCLEOTIDE SEQUENCE [LARGE SCALE GENOMIC DNA]</scope>
    <source>
        <strain evidence="9 10">NEAU-YY56</strain>
    </source>
</reference>
<keyword evidence="10" id="KW-1185">Reference proteome</keyword>
<evidence type="ECO:0000313" key="10">
    <source>
        <dbReference type="Proteomes" id="UP000269289"/>
    </source>
</evidence>
<comment type="caution">
    <text evidence="9">The sequence shown here is derived from an EMBL/GenBank/DDBJ whole genome shotgun (WGS) entry which is preliminary data.</text>
</comment>
<dbReference type="EMBL" id="RFFI01000071">
    <property type="protein sequence ID" value="RMI08805.1"/>
    <property type="molecule type" value="Genomic_DNA"/>
</dbReference>
<evidence type="ECO:0000256" key="5">
    <source>
        <dbReference type="ARBA" id="ARBA00058938"/>
    </source>
</evidence>
<name>A0A3M2JCW5_9CELL</name>
<dbReference type="Pfam" id="PF01614">
    <property type="entry name" value="IclR_C"/>
    <property type="match status" value="1"/>
</dbReference>
<feature type="domain" description="IclR-ED" evidence="8">
    <location>
        <begin position="65"/>
        <end position="241"/>
    </location>
</feature>
<dbReference type="SMART" id="SM00346">
    <property type="entry name" value="HTH_ICLR"/>
    <property type="match status" value="1"/>
</dbReference>
<evidence type="ECO:0000259" key="7">
    <source>
        <dbReference type="PROSITE" id="PS51077"/>
    </source>
</evidence>
<dbReference type="Gene3D" id="1.10.10.10">
    <property type="entry name" value="Winged helix-like DNA-binding domain superfamily/Winged helix DNA-binding domain"/>
    <property type="match status" value="1"/>
</dbReference>
<dbReference type="Gene3D" id="3.30.450.40">
    <property type="match status" value="1"/>
</dbReference>
<dbReference type="InterPro" id="IPR029016">
    <property type="entry name" value="GAF-like_dom_sf"/>
</dbReference>
<proteinExistence type="predicted"/>
<dbReference type="InterPro" id="IPR036390">
    <property type="entry name" value="WH_DNA-bd_sf"/>
</dbReference>
<gene>
    <name evidence="9" type="ORF">EBM89_13050</name>
</gene>
<dbReference type="PANTHER" id="PTHR30136">
    <property type="entry name" value="HELIX-TURN-HELIX TRANSCRIPTIONAL REGULATOR, ICLR FAMILY"/>
    <property type="match status" value="1"/>
</dbReference>
<sequence length="245" mass="26278">MKSAARTLQLLEALAERGGVPARLAELADELGAPRSSVHALLRTLAASGWVRTDPTGTLYAIGLRSLLVGTSILDSDPYLRAARPVLAALRDRLGETVHLARLDGDRVVYLTTQESGREPRRIARVGRWLPAHSTSLGKALLAERGDLPTGPLAALTPRTLTTPEALAADLVRTRERGYAVDDEENTPGLRCIGVALRYAHPVLDAISCSVPVDRMTPERETEVASALLAARTQIEDTAPVQGVF</sequence>
<dbReference type="AlphaFoldDB" id="A0A3M2JCW5"/>
<dbReference type="Pfam" id="PF09339">
    <property type="entry name" value="HTH_IclR"/>
    <property type="match status" value="1"/>
</dbReference>
<organism evidence="9 10">
    <name type="scientific">Cellulomonas triticagri</name>
    <dbReference type="NCBI Taxonomy" id="2483352"/>
    <lineage>
        <taxon>Bacteria</taxon>
        <taxon>Bacillati</taxon>
        <taxon>Actinomycetota</taxon>
        <taxon>Actinomycetes</taxon>
        <taxon>Micrococcales</taxon>
        <taxon>Cellulomonadaceae</taxon>
        <taxon>Cellulomonas</taxon>
    </lineage>
</organism>
<evidence type="ECO:0000256" key="6">
    <source>
        <dbReference type="ARBA" id="ARBA00070406"/>
    </source>
</evidence>
<evidence type="ECO:0000256" key="2">
    <source>
        <dbReference type="ARBA" id="ARBA00023015"/>
    </source>
</evidence>
<accession>A0A3M2JCW5</accession>
<dbReference type="PROSITE" id="PS51078">
    <property type="entry name" value="ICLR_ED"/>
    <property type="match status" value="1"/>
</dbReference>
<feature type="domain" description="HTH iclR-type" evidence="7">
    <location>
        <begin position="1"/>
        <end position="64"/>
    </location>
</feature>
<dbReference type="Proteomes" id="UP000269289">
    <property type="component" value="Unassembled WGS sequence"/>
</dbReference>
<dbReference type="FunFam" id="1.10.10.10:FF:000056">
    <property type="entry name" value="IclR family transcriptional regulator"/>
    <property type="match status" value="1"/>
</dbReference>
<evidence type="ECO:0000259" key="8">
    <source>
        <dbReference type="PROSITE" id="PS51078"/>
    </source>
</evidence>
<dbReference type="GO" id="GO:0045892">
    <property type="term" value="P:negative regulation of DNA-templated transcription"/>
    <property type="evidence" value="ECO:0007669"/>
    <property type="project" value="TreeGrafter"/>
</dbReference>
<keyword evidence="2" id="KW-0805">Transcription regulation</keyword>
<evidence type="ECO:0000256" key="1">
    <source>
        <dbReference type="ARBA" id="ARBA00022798"/>
    </source>
</evidence>
<protein>
    <recommendedName>
        <fullName evidence="6">Glycerol operon regulatory protein</fullName>
    </recommendedName>
</protein>
<evidence type="ECO:0000313" key="9">
    <source>
        <dbReference type="EMBL" id="RMI08805.1"/>
    </source>
</evidence>
<keyword evidence="1" id="KW-0319">Glycerol metabolism</keyword>
<dbReference type="InterPro" id="IPR005471">
    <property type="entry name" value="Tscrpt_reg_IclR_N"/>
</dbReference>
<dbReference type="GO" id="GO:0003677">
    <property type="term" value="F:DNA binding"/>
    <property type="evidence" value="ECO:0007669"/>
    <property type="project" value="UniProtKB-KW"/>
</dbReference>
<dbReference type="SUPFAM" id="SSF55781">
    <property type="entry name" value="GAF domain-like"/>
    <property type="match status" value="1"/>
</dbReference>
<evidence type="ECO:0000256" key="3">
    <source>
        <dbReference type="ARBA" id="ARBA00023125"/>
    </source>
</evidence>
<dbReference type="PROSITE" id="PS51077">
    <property type="entry name" value="HTH_ICLR"/>
    <property type="match status" value="1"/>
</dbReference>
<dbReference type="InterPro" id="IPR014757">
    <property type="entry name" value="Tscrpt_reg_IclR_C"/>
</dbReference>
<keyword evidence="3" id="KW-0238">DNA-binding</keyword>
<evidence type="ECO:0000256" key="4">
    <source>
        <dbReference type="ARBA" id="ARBA00023163"/>
    </source>
</evidence>
<dbReference type="OrthoDB" id="9000968at2"/>
<dbReference type="InterPro" id="IPR036388">
    <property type="entry name" value="WH-like_DNA-bd_sf"/>
</dbReference>
<dbReference type="PANTHER" id="PTHR30136:SF24">
    <property type="entry name" value="HTH-TYPE TRANSCRIPTIONAL REPRESSOR ALLR"/>
    <property type="match status" value="1"/>
</dbReference>
<dbReference type="SUPFAM" id="SSF46785">
    <property type="entry name" value="Winged helix' DNA-binding domain"/>
    <property type="match status" value="1"/>
</dbReference>
<keyword evidence="4" id="KW-0804">Transcription</keyword>
<dbReference type="GO" id="GO:0006071">
    <property type="term" value="P:glycerol metabolic process"/>
    <property type="evidence" value="ECO:0007669"/>
    <property type="project" value="UniProtKB-KW"/>
</dbReference>
<comment type="function">
    <text evidence="5">May be an activator protein for the gylABX operon.</text>
</comment>
<dbReference type="GO" id="GO:0003700">
    <property type="term" value="F:DNA-binding transcription factor activity"/>
    <property type="evidence" value="ECO:0007669"/>
    <property type="project" value="TreeGrafter"/>
</dbReference>
<dbReference type="InterPro" id="IPR050707">
    <property type="entry name" value="HTH_MetabolicPath_Reg"/>
</dbReference>